<proteinExistence type="predicted"/>
<dbReference type="GO" id="GO:0000159">
    <property type="term" value="C:protein phosphatase type 2A complex"/>
    <property type="evidence" value="ECO:0007669"/>
    <property type="project" value="TreeGrafter"/>
</dbReference>
<evidence type="ECO:0000256" key="1">
    <source>
        <dbReference type="ARBA" id="ARBA00022723"/>
    </source>
</evidence>
<feature type="compositionally biased region" description="Basic and acidic residues" evidence="3">
    <location>
        <begin position="769"/>
        <end position="784"/>
    </location>
</feature>
<feature type="transmembrane region" description="Helical" evidence="4">
    <location>
        <begin position="12"/>
        <end position="32"/>
    </location>
</feature>
<dbReference type="SUPFAM" id="SSF47473">
    <property type="entry name" value="EF-hand"/>
    <property type="match status" value="2"/>
</dbReference>
<evidence type="ECO:0000256" key="2">
    <source>
        <dbReference type="ARBA" id="ARBA00022837"/>
    </source>
</evidence>
<keyword evidence="4" id="KW-1133">Transmembrane helix</keyword>
<gene>
    <name evidence="6" type="ORF">INT44_009024</name>
</gene>
<evidence type="ECO:0000256" key="4">
    <source>
        <dbReference type="SAM" id="Phobius"/>
    </source>
</evidence>
<dbReference type="Gene3D" id="1.10.238.10">
    <property type="entry name" value="EF-hand"/>
    <property type="match status" value="1"/>
</dbReference>
<dbReference type="Pfam" id="PF17958">
    <property type="entry name" value="EF-hand_13"/>
    <property type="match status" value="1"/>
</dbReference>
<keyword evidence="4" id="KW-0472">Membrane</keyword>
<dbReference type="PANTHER" id="PTHR14095">
    <property type="entry name" value="PHOSPHATASE 2A REGULATORY SUBUNIT-RELATED"/>
    <property type="match status" value="1"/>
</dbReference>
<dbReference type="GO" id="GO:0005509">
    <property type="term" value="F:calcium ion binding"/>
    <property type="evidence" value="ECO:0007669"/>
    <property type="project" value="InterPro"/>
</dbReference>
<sequence>MHHSHRSVTHYVIPRYMPMCLVLAGIIAIHLVDNFPISTIDMLLSAFSIASRRKRLANLPYPSDGPEKSSAILAPTSEECQANFDDATLIQEKMESDDNEETSIADFLGNPPVTNCVTLSLPSKPLLKPVIQPMTVLINSTTTCLASPSSPTPEISLEQRLKDIGIEDECWSPSPSLYDDNKIELLAPSKITFKRNDLKHDTPNTMISVPALLSMTDDQKLSTISDTPCAETKAKNEKCCKAKDSAIPKFYYSKGEPNAKRLACERNRERMNEVNRLFSIKKYFTEENFLSISNACQLPRYMTLALFRKTECFGGDGERVSQEIFMRCWSQISKDCIDDDEIMFNLLCKVDRSYMSPEDLLPVLEDVVCNHPGLEFLADNVLFQERYIETVICRIYYENRCVSGKLSLSQFKRYNMGDLLARLERRIDLNSTHDCFSYKHFYVLYCKFWLLDQDHDLIVSQNDMLQYNNQVLTSRITARVMECGKIMAFPRDTQVFSDTEESTLTYMDFILGFLISEIDKTTRMSTEYWFRCMDLDGDGVISSYELSHFWEEQEKRQTLYGVCDSEMICFEDVICQINDLIKPQVLGQFTLTDLRKSKLAERFFDTFINFHRLQIHESSHNSTRLKRQYMDALSGIERFEMDEQHQSRPVQGQSLEKMSDWCAYAEIEYQHLVAAERSETIWDDVRADVESCTQLDMDGDKMLSTVERLFNGDVDFAYVENLENATQEDLEAILQRVVKSTYSGSQEYNIREELEEIHHFSSSDDEGDDNRLDGTVRRERKFQI</sequence>
<reference evidence="6" key="1">
    <citation type="submission" date="2020-12" db="EMBL/GenBank/DDBJ databases">
        <title>Metabolic potential, ecology and presence of endohyphal bacteria is reflected in genomic diversity of Mucoromycotina.</title>
        <authorList>
            <person name="Muszewska A."/>
            <person name="Okrasinska A."/>
            <person name="Steczkiewicz K."/>
            <person name="Drgas O."/>
            <person name="Orlowska M."/>
            <person name="Perlinska-Lenart U."/>
            <person name="Aleksandrzak-Piekarczyk T."/>
            <person name="Szatraj K."/>
            <person name="Zielenkiewicz U."/>
            <person name="Pilsyk S."/>
            <person name="Malc E."/>
            <person name="Mieczkowski P."/>
            <person name="Kruszewska J.S."/>
            <person name="Biernat P."/>
            <person name="Pawlowska J."/>
        </authorList>
    </citation>
    <scope>NUCLEOTIDE SEQUENCE</scope>
    <source>
        <strain evidence="6">WA0000051536</strain>
    </source>
</reference>
<dbReference type="AlphaFoldDB" id="A0A8H7ULD4"/>
<evidence type="ECO:0000256" key="3">
    <source>
        <dbReference type="SAM" id="MobiDB-lite"/>
    </source>
</evidence>
<evidence type="ECO:0000313" key="7">
    <source>
        <dbReference type="Proteomes" id="UP000612746"/>
    </source>
</evidence>
<keyword evidence="2" id="KW-0106">Calcium</keyword>
<protein>
    <recommendedName>
        <fullName evidence="5">EF-hand domain-containing protein</fullName>
    </recommendedName>
</protein>
<dbReference type="FunFam" id="1.10.238.10:FF:000025">
    <property type="entry name" value="serine/threonine-protein phosphatase 2A regulatory subunit B'' subunit alpha"/>
    <property type="match status" value="1"/>
</dbReference>
<keyword evidence="1" id="KW-0479">Metal-binding</keyword>
<accession>A0A8H7ULD4</accession>
<dbReference type="GO" id="GO:0019888">
    <property type="term" value="F:protein phosphatase regulator activity"/>
    <property type="evidence" value="ECO:0007669"/>
    <property type="project" value="TreeGrafter"/>
</dbReference>
<comment type="caution">
    <text evidence="6">The sequence shown here is derived from an EMBL/GenBank/DDBJ whole genome shotgun (WGS) entry which is preliminary data.</text>
</comment>
<keyword evidence="4" id="KW-0812">Transmembrane</keyword>
<name>A0A8H7ULD4_9FUNG</name>
<dbReference type="EMBL" id="JAEPRA010000006">
    <property type="protein sequence ID" value="KAG2184013.1"/>
    <property type="molecule type" value="Genomic_DNA"/>
</dbReference>
<feature type="domain" description="EF-hand" evidence="5">
    <location>
        <begin position="521"/>
        <end position="556"/>
    </location>
</feature>
<dbReference type="PANTHER" id="PTHR14095:SF0">
    <property type="entry name" value="MIP22305P"/>
    <property type="match status" value="1"/>
</dbReference>
<dbReference type="InterPro" id="IPR002048">
    <property type="entry name" value="EF_hand_dom"/>
</dbReference>
<keyword evidence="7" id="KW-1185">Reference proteome</keyword>
<feature type="region of interest" description="Disordered" evidence="3">
    <location>
        <begin position="759"/>
        <end position="784"/>
    </location>
</feature>
<dbReference type="Proteomes" id="UP000612746">
    <property type="component" value="Unassembled WGS sequence"/>
</dbReference>
<dbReference type="InterPro" id="IPR011992">
    <property type="entry name" value="EF-hand-dom_pair"/>
</dbReference>
<dbReference type="Gene3D" id="1.10.238.230">
    <property type="match status" value="1"/>
</dbReference>
<evidence type="ECO:0000259" key="5">
    <source>
        <dbReference type="PROSITE" id="PS50222"/>
    </source>
</evidence>
<evidence type="ECO:0000313" key="6">
    <source>
        <dbReference type="EMBL" id="KAG2184013.1"/>
    </source>
</evidence>
<dbReference type="InterPro" id="IPR041534">
    <property type="entry name" value="EF-hand_13"/>
</dbReference>
<dbReference type="Gene3D" id="1.10.238.220">
    <property type="match status" value="1"/>
</dbReference>
<dbReference type="PROSITE" id="PS00018">
    <property type="entry name" value="EF_HAND_1"/>
    <property type="match status" value="1"/>
</dbReference>
<dbReference type="PROSITE" id="PS50222">
    <property type="entry name" value="EF_HAND_2"/>
    <property type="match status" value="1"/>
</dbReference>
<dbReference type="OrthoDB" id="5586at2759"/>
<dbReference type="Pfam" id="PF13499">
    <property type="entry name" value="EF-hand_7"/>
    <property type="match status" value="1"/>
</dbReference>
<organism evidence="6 7">
    <name type="scientific">Umbelopsis vinacea</name>
    <dbReference type="NCBI Taxonomy" id="44442"/>
    <lineage>
        <taxon>Eukaryota</taxon>
        <taxon>Fungi</taxon>
        <taxon>Fungi incertae sedis</taxon>
        <taxon>Mucoromycota</taxon>
        <taxon>Mucoromycotina</taxon>
        <taxon>Umbelopsidomycetes</taxon>
        <taxon>Umbelopsidales</taxon>
        <taxon>Umbelopsidaceae</taxon>
        <taxon>Umbelopsis</taxon>
    </lineage>
</organism>
<dbReference type="InterPro" id="IPR018247">
    <property type="entry name" value="EF_Hand_1_Ca_BS"/>
</dbReference>